<gene>
    <name evidence="3" type="primary">zapE</name>
    <name evidence="4" type="ORF">FN961_02430</name>
</gene>
<name>A0A553JTS6_SHEHA</name>
<comment type="subunit">
    <text evidence="3">Interacts with FtsZ.</text>
</comment>
<evidence type="ECO:0000313" key="5">
    <source>
        <dbReference type="Proteomes" id="UP000318126"/>
    </source>
</evidence>
<keyword evidence="1 3" id="KW-0547">Nucleotide-binding</keyword>
<dbReference type="InterPro" id="IPR027417">
    <property type="entry name" value="P-loop_NTPase"/>
</dbReference>
<keyword evidence="2 3" id="KW-0067">ATP-binding</keyword>
<dbReference type="Gene3D" id="3.40.50.300">
    <property type="entry name" value="P-loop containing nucleotide triphosphate hydrolases"/>
    <property type="match status" value="1"/>
</dbReference>
<evidence type="ECO:0000256" key="2">
    <source>
        <dbReference type="ARBA" id="ARBA00022840"/>
    </source>
</evidence>
<keyword evidence="3" id="KW-0132">Cell division</keyword>
<organism evidence="4 5">
    <name type="scientific">Shewanella hanedai</name>
    <name type="common">Alteromonas hanedai</name>
    <dbReference type="NCBI Taxonomy" id="25"/>
    <lineage>
        <taxon>Bacteria</taxon>
        <taxon>Pseudomonadati</taxon>
        <taxon>Pseudomonadota</taxon>
        <taxon>Gammaproteobacteria</taxon>
        <taxon>Alteromonadales</taxon>
        <taxon>Shewanellaceae</taxon>
        <taxon>Shewanella</taxon>
    </lineage>
</organism>
<keyword evidence="3" id="KW-0131">Cell cycle</keyword>
<dbReference type="GO" id="GO:0005737">
    <property type="term" value="C:cytoplasm"/>
    <property type="evidence" value="ECO:0007669"/>
    <property type="project" value="UniProtKB-SubCell"/>
</dbReference>
<evidence type="ECO:0000256" key="3">
    <source>
        <dbReference type="HAMAP-Rule" id="MF_01919"/>
    </source>
</evidence>
<comment type="similarity">
    <text evidence="3">Belongs to the AFG1 ATPase family. ZapE subfamily.</text>
</comment>
<accession>A0A553JTS6</accession>
<dbReference type="PANTHER" id="PTHR12169">
    <property type="entry name" value="ATPASE N2B"/>
    <property type="match status" value="1"/>
</dbReference>
<dbReference type="InterPro" id="IPR005654">
    <property type="entry name" value="ATPase_AFG1-like"/>
</dbReference>
<proteinExistence type="inferred from homology"/>
<feature type="binding site" evidence="3">
    <location>
        <begin position="70"/>
        <end position="77"/>
    </location>
    <ligand>
        <name>ATP</name>
        <dbReference type="ChEBI" id="CHEBI:30616"/>
    </ligand>
</feature>
<dbReference type="AlphaFoldDB" id="A0A553JTS6"/>
<dbReference type="Pfam" id="PF03969">
    <property type="entry name" value="AFG1_ATPase"/>
    <property type="match status" value="1"/>
</dbReference>
<dbReference type="InterPro" id="IPR030870">
    <property type="entry name" value="ZapE"/>
</dbReference>
<keyword evidence="3" id="KW-0963">Cytoplasm</keyword>
<comment type="subcellular location">
    <subcellularLocation>
        <location evidence="3">Cytoplasm</location>
    </subcellularLocation>
</comment>
<dbReference type="HAMAP" id="MF_01919">
    <property type="entry name" value="ZapE"/>
    <property type="match status" value="1"/>
</dbReference>
<dbReference type="Proteomes" id="UP000318126">
    <property type="component" value="Unassembled WGS sequence"/>
</dbReference>
<keyword evidence="3" id="KW-0378">Hydrolase</keyword>
<dbReference type="GO" id="GO:0032153">
    <property type="term" value="C:cell division site"/>
    <property type="evidence" value="ECO:0007669"/>
    <property type="project" value="TreeGrafter"/>
</dbReference>
<evidence type="ECO:0000256" key="1">
    <source>
        <dbReference type="ARBA" id="ARBA00022741"/>
    </source>
</evidence>
<protein>
    <recommendedName>
        <fullName evidence="3">Cell division protein ZapE</fullName>
    </recommendedName>
    <alternativeName>
        <fullName evidence="3">Z ring-associated protein ZapE</fullName>
    </alternativeName>
</protein>
<dbReference type="GO" id="GO:0051301">
    <property type="term" value="P:cell division"/>
    <property type="evidence" value="ECO:0007669"/>
    <property type="project" value="UniProtKB-UniRule"/>
</dbReference>
<dbReference type="RefSeq" id="WP_143562951.1">
    <property type="nucleotide sequence ID" value="NZ_BMPL01000002.1"/>
</dbReference>
<dbReference type="SUPFAM" id="SSF52540">
    <property type="entry name" value="P-loop containing nucleoside triphosphate hydrolases"/>
    <property type="match status" value="1"/>
</dbReference>
<dbReference type="GO" id="GO:0016887">
    <property type="term" value="F:ATP hydrolysis activity"/>
    <property type="evidence" value="ECO:0007669"/>
    <property type="project" value="UniProtKB-UniRule"/>
</dbReference>
<comment type="caution">
    <text evidence="4">The sequence shown here is derived from an EMBL/GenBank/DDBJ whole genome shotgun (WGS) entry which is preliminary data.</text>
</comment>
<dbReference type="OrthoDB" id="9774491at2"/>
<dbReference type="NCBIfam" id="NF040713">
    <property type="entry name" value="ZapE"/>
    <property type="match status" value="1"/>
</dbReference>
<reference evidence="5" key="1">
    <citation type="submission" date="2019-07" db="EMBL/GenBank/DDBJ databases">
        <title>Shewanella sp. YLB-08 draft genomic sequence.</title>
        <authorList>
            <person name="Yu L."/>
        </authorList>
    </citation>
    <scope>NUCLEOTIDE SEQUENCE [LARGE SCALE GENOMIC DNA]</scope>
    <source>
        <strain evidence="5">JCM 20706</strain>
    </source>
</reference>
<dbReference type="PANTHER" id="PTHR12169:SF6">
    <property type="entry name" value="AFG1-LIKE ATPASE"/>
    <property type="match status" value="1"/>
</dbReference>
<dbReference type="EMBL" id="VKGK01000002">
    <property type="protein sequence ID" value="TRY15856.1"/>
    <property type="molecule type" value="Genomic_DNA"/>
</dbReference>
<dbReference type="GO" id="GO:0005524">
    <property type="term" value="F:ATP binding"/>
    <property type="evidence" value="ECO:0007669"/>
    <property type="project" value="UniProtKB-UniRule"/>
</dbReference>
<comment type="function">
    <text evidence="3">Reduces the stability of FtsZ polymers in the presence of ATP.</text>
</comment>
<keyword evidence="5" id="KW-1185">Reference proteome</keyword>
<sequence length="368" mass="42353">MPHLTPWQHYQQDLTRDDFSPDPAQEQAVKSLQRVFDEIQHLNSKPAGLSKFFSFLGAKAQTVQGLYLWGGVGRGKTYLMDTFYDSLPGDKKLRAHFHRFMHQVHLDLDNLKGQRDPLLVIAKQMSEKYQVICFDEFFVSDITDAMLLGTLFQALFKEGVALVATSNIIPDELYRNGLQRARFLPAIELINKNCQVLNVDSGIDYRLRTLEQAEIYHFPLDTQADKNLLSYFEKLAPESEVSTAEIDIDGRNIAIRQQAQGVLLINFRDLCDGPRSQRDYMELACLYHTVLLSGVEQMGDKLTGDDISRRFLAMVDEFYERNVKLILSAEVSLEDIYIQGLLTFEFRRCRSRLTEMQSHDYLALEHLP</sequence>
<evidence type="ECO:0000313" key="4">
    <source>
        <dbReference type="EMBL" id="TRY15856.1"/>
    </source>
</evidence>